<evidence type="ECO:0000256" key="9">
    <source>
        <dbReference type="ARBA" id="ARBA00022737"/>
    </source>
</evidence>
<proteinExistence type="predicted"/>
<dbReference type="SMART" id="SM00391">
    <property type="entry name" value="MBD"/>
    <property type="match status" value="1"/>
</dbReference>
<evidence type="ECO:0008006" key="21">
    <source>
        <dbReference type="Google" id="ProtNLM"/>
    </source>
</evidence>
<evidence type="ECO:0000256" key="2">
    <source>
        <dbReference type="ARBA" id="ARBA00004286"/>
    </source>
</evidence>
<keyword evidence="11" id="KW-0156">Chromatin regulator</keyword>
<keyword evidence="13" id="KW-0804">Transcription</keyword>
<dbReference type="CDD" id="cd10517">
    <property type="entry name" value="SET_SETDB1"/>
    <property type="match status" value="1"/>
</dbReference>
<sequence>MSLYRSFIKTRRKNVANPARDDLFSSLLNWGWLIRKLRVGWFHEHILVCGSGGAIAWRFAVSGSWKCQTLRRKSFPYHVARHDDDDSFDVLRMAAEESYVNGVVPMEIDKSYPENGLQVSSRVLWDYSEPEPEMLKGFFRIRTMASNRIPQKNREKKFSEYDEISKAIKGITDEALADRKKIKKFLERKSYLFKTPLEDLPSHPSFLRDFGPCCKTVIEGLEVLTEVSGVKANLPPRGELKRKDLKPGTLVWAMKTNTLDKFVQATVLSIREGGYYKIRIDDGRGLPPKLYNPKMLAYRELSNVIIPVGTRIIARYSEDLYAGVIAEAPITTNKERYLIFFDDGYAKYITHEDIRVMCQQSNDVTQDMNVEVRQFVHEYLSKYPERPMLKLQVNQRIRAEYSCVWEDTRVVRVDCSMVELYFYQSGRKEWLYRGSTRLKLLYDELNNAEANRLTGKHRRHNIVPRKPHKPYVEYTREDVVTIDSDNDGENASPHQSKAPLVNGTKPRNTARKSTALKPRIPEPPTNNNNNIKRQRDYKSHLGTKEFRSLEGYQRNRFRHHVCSLLCREIHDPKSYLGEKSIFAIPLHLGWERQIRKCEKEGPEVFVLYRAPCGRHLRSLEEIQTHLWNVSSKVTIDYFSLDPNVMPFRYFTPRYVRFKVDDVTQGKENVKIPCINTWKNEAPPRIEYAAKRFPHKGVHLNEDKEFLVGCSCTDYCQNSDTCECQQITNYASTGKVTGNTGYKFRRLKEVVLSGIYECNDRCKCGPHCGNRVVQNGLQVRLQMFKTQRKGWGIRCLDDIEAGMFICIYAGQILNDQLADEEGRKLGDEYLAELDHIEVNERIKEGYESDVDMDETESKKDENNKSDNSSDSGADSGDSDSEYESSLRTTANTTYSTRSGRKTTVKRPLNVNSCQKVETSRELPDISSALDPYIIRTRPLSPESAAFVKKIKLKRTPQISEEDSSKNSFSFTMDTLNNTYKSVRSYYSKDKSIFVMDAKTKGNIGKFLNHSCDPNLFVQCVFVNTHDLRFHEVAFFAQKFIVAGTELTWDYNYEVGSVANKTMYCYCDSRYCRGRLL</sequence>
<dbReference type="PROSITE" id="PS50867">
    <property type="entry name" value="PRE_SET"/>
    <property type="match status" value="1"/>
</dbReference>
<dbReference type="GO" id="GO:0032259">
    <property type="term" value="P:methylation"/>
    <property type="evidence" value="ECO:0007669"/>
    <property type="project" value="UniProtKB-KW"/>
</dbReference>
<comment type="subcellular location">
    <subcellularLocation>
        <location evidence="2">Chromosome</location>
    </subcellularLocation>
    <subcellularLocation>
        <location evidence="1">Nucleus</location>
    </subcellularLocation>
</comment>
<dbReference type="Gene3D" id="2.30.30.140">
    <property type="match status" value="2"/>
</dbReference>
<dbReference type="SUPFAM" id="SSF54171">
    <property type="entry name" value="DNA-binding domain"/>
    <property type="match status" value="1"/>
</dbReference>
<protein>
    <recommendedName>
        <fullName evidence="21">Histone-lysine N-methyltransferase eggless</fullName>
    </recommendedName>
</protein>
<comment type="caution">
    <text evidence="19">The sequence shown here is derived from an EMBL/GenBank/DDBJ whole genome shotgun (WGS) entry which is preliminary data.</text>
</comment>
<dbReference type="InterPro" id="IPR001214">
    <property type="entry name" value="SET_dom"/>
</dbReference>
<dbReference type="GO" id="GO:0010629">
    <property type="term" value="P:negative regulation of gene expression"/>
    <property type="evidence" value="ECO:0007669"/>
    <property type="project" value="TreeGrafter"/>
</dbReference>
<dbReference type="InterPro" id="IPR007728">
    <property type="entry name" value="Pre-SET_dom"/>
</dbReference>
<evidence type="ECO:0000259" key="17">
    <source>
        <dbReference type="PROSITE" id="PS50867"/>
    </source>
</evidence>
<dbReference type="Pfam" id="PF18358">
    <property type="entry name" value="Tudor_4"/>
    <property type="match status" value="1"/>
</dbReference>
<dbReference type="InterPro" id="IPR016177">
    <property type="entry name" value="DNA-bd_dom_sf"/>
</dbReference>
<evidence type="ECO:0000259" key="18">
    <source>
        <dbReference type="PROSITE" id="PS50982"/>
    </source>
</evidence>
<evidence type="ECO:0000256" key="1">
    <source>
        <dbReference type="ARBA" id="ARBA00004123"/>
    </source>
</evidence>
<dbReference type="Pfam" id="PF00856">
    <property type="entry name" value="SET"/>
    <property type="match status" value="1"/>
</dbReference>
<keyword evidence="14" id="KW-0539">Nucleus</keyword>
<dbReference type="SMART" id="SM00317">
    <property type="entry name" value="SET"/>
    <property type="match status" value="1"/>
</dbReference>
<feature type="domain" description="Pre-SET" evidence="17">
    <location>
        <begin position="707"/>
        <end position="775"/>
    </location>
</feature>
<dbReference type="InterPro" id="IPR051516">
    <property type="entry name" value="SETDB_methyltransferase"/>
</dbReference>
<dbReference type="SUPFAM" id="SSF82199">
    <property type="entry name" value="SET domain"/>
    <property type="match status" value="1"/>
</dbReference>
<keyword evidence="20" id="KW-1185">Reference proteome</keyword>
<gene>
    <name evidence="19" type="ORF">JTE90_016912</name>
</gene>
<dbReference type="InterPro" id="IPR046341">
    <property type="entry name" value="SET_dom_sf"/>
</dbReference>
<keyword evidence="9" id="KW-0677">Repeat</keyword>
<dbReference type="Gene3D" id="2.170.270.10">
    <property type="entry name" value="SET domain"/>
    <property type="match status" value="2"/>
</dbReference>
<feature type="compositionally biased region" description="Polar residues" evidence="15">
    <location>
        <begin position="885"/>
        <end position="896"/>
    </location>
</feature>
<dbReference type="EMBL" id="JAFNEN010000273">
    <property type="protein sequence ID" value="KAG8187362.1"/>
    <property type="molecule type" value="Genomic_DNA"/>
</dbReference>
<keyword evidence="10" id="KW-0862">Zinc</keyword>
<evidence type="ECO:0000256" key="3">
    <source>
        <dbReference type="ARBA" id="ARBA00022454"/>
    </source>
</evidence>
<evidence type="ECO:0000256" key="10">
    <source>
        <dbReference type="ARBA" id="ARBA00022833"/>
    </source>
</evidence>
<dbReference type="GO" id="GO:0005694">
    <property type="term" value="C:chromosome"/>
    <property type="evidence" value="ECO:0007669"/>
    <property type="project" value="UniProtKB-SubCell"/>
</dbReference>
<dbReference type="Proteomes" id="UP000827092">
    <property type="component" value="Unassembled WGS sequence"/>
</dbReference>
<feature type="region of interest" description="Disordered" evidence="15">
    <location>
        <begin position="483"/>
        <end position="533"/>
    </location>
</feature>
<reference evidence="19 20" key="1">
    <citation type="journal article" date="2022" name="Nat. Ecol. Evol.">
        <title>A masculinizing supergene underlies an exaggerated male reproductive morph in a spider.</title>
        <authorList>
            <person name="Hendrickx F."/>
            <person name="De Corte Z."/>
            <person name="Sonet G."/>
            <person name="Van Belleghem S.M."/>
            <person name="Kostlbacher S."/>
            <person name="Vangestel C."/>
        </authorList>
    </citation>
    <scope>NUCLEOTIDE SEQUENCE [LARGE SCALE GENOMIC DNA]</scope>
    <source>
        <strain evidence="19">W744_W776</strain>
    </source>
</reference>
<dbReference type="GO" id="GO:0005634">
    <property type="term" value="C:nucleus"/>
    <property type="evidence" value="ECO:0007669"/>
    <property type="project" value="UniProtKB-SubCell"/>
</dbReference>
<evidence type="ECO:0000313" key="19">
    <source>
        <dbReference type="EMBL" id="KAG8187362.1"/>
    </source>
</evidence>
<feature type="compositionally biased region" description="Basic and acidic residues" evidence="15">
    <location>
        <begin position="854"/>
        <end position="863"/>
    </location>
</feature>
<keyword evidence="4" id="KW-0678">Repressor</keyword>
<evidence type="ECO:0000256" key="12">
    <source>
        <dbReference type="ARBA" id="ARBA00023015"/>
    </source>
</evidence>
<evidence type="ECO:0000256" key="13">
    <source>
        <dbReference type="ARBA" id="ARBA00023163"/>
    </source>
</evidence>
<dbReference type="AlphaFoldDB" id="A0AAV6USS7"/>
<evidence type="ECO:0000256" key="8">
    <source>
        <dbReference type="ARBA" id="ARBA00022723"/>
    </source>
</evidence>
<feature type="domain" description="MBD" evidence="18">
    <location>
        <begin position="576"/>
        <end position="645"/>
    </location>
</feature>
<dbReference type="GO" id="GO:0046974">
    <property type="term" value="F:histone H3K9 methyltransferase activity"/>
    <property type="evidence" value="ECO:0007669"/>
    <property type="project" value="TreeGrafter"/>
</dbReference>
<evidence type="ECO:0000259" key="16">
    <source>
        <dbReference type="PROSITE" id="PS50280"/>
    </source>
</evidence>
<evidence type="ECO:0000256" key="14">
    <source>
        <dbReference type="ARBA" id="ARBA00023242"/>
    </source>
</evidence>
<dbReference type="GO" id="GO:0003677">
    <property type="term" value="F:DNA binding"/>
    <property type="evidence" value="ECO:0007669"/>
    <property type="project" value="InterPro"/>
</dbReference>
<dbReference type="Pfam" id="PF05033">
    <property type="entry name" value="Pre-SET"/>
    <property type="match status" value="1"/>
</dbReference>
<evidence type="ECO:0000256" key="5">
    <source>
        <dbReference type="ARBA" id="ARBA00022603"/>
    </source>
</evidence>
<feature type="region of interest" description="Disordered" evidence="15">
    <location>
        <begin position="841"/>
        <end position="905"/>
    </location>
</feature>
<dbReference type="SMART" id="SM00468">
    <property type="entry name" value="PreSET"/>
    <property type="match status" value="1"/>
</dbReference>
<evidence type="ECO:0000256" key="6">
    <source>
        <dbReference type="ARBA" id="ARBA00022679"/>
    </source>
</evidence>
<evidence type="ECO:0000256" key="7">
    <source>
        <dbReference type="ARBA" id="ARBA00022691"/>
    </source>
</evidence>
<dbReference type="GO" id="GO:0008270">
    <property type="term" value="F:zinc ion binding"/>
    <property type="evidence" value="ECO:0007669"/>
    <property type="project" value="InterPro"/>
</dbReference>
<dbReference type="Pfam" id="PF01429">
    <property type="entry name" value="MBD"/>
    <property type="match status" value="1"/>
</dbReference>
<dbReference type="PANTHER" id="PTHR46024:SF1">
    <property type="entry name" value="HISTONE-LYSINE N-METHYLTRANSFERASE EGGLESS"/>
    <property type="match status" value="1"/>
</dbReference>
<keyword evidence="6" id="KW-0808">Transferase</keyword>
<dbReference type="PROSITE" id="PS50982">
    <property type="entry name" value="MBD"/>
    <property type="match status" value="1"/>
</dbReference>
<feature type="compositionally biased region" description="Low complexity" evidence="15">
    <location>
        <begin position="864"/>
        <end position="874"/>
    </location>
</feature>
<evidence type="ECO:0000256" key="15">
    <source>
        <dbReference type="SAM" id="MobiDB-lite"/>
    </source>
</evidence>
<dbReference type="SUPFAM" id="SSF63748">
    <property type="entry name" value="Tudor/PWWP/MBT"/>
    <property type="match status" value="1"/>
</dbReference>
<evidence type="ECO:0000256" key="11">
    <source>
        <dbReference type="ARBA" id="ARBA00022853"/>
    </source>
</evidence>
<dbReference type="InterPro" id="IPR041291">
    <property type="entry name" value="TUDOR_5"/>
</dbReference>
<organism evidence="19 20">
    <name type="scientific">Oedothorax gibbosus</name>
    <dbReference type="NCBI Taxonomy" id="931172"/>
    <lineage>
        <taxon>Eukaryota</taxon>
        <taxon>Metazoa</taxon>
        <taxon>Ecdysozoa</taxon>
        <taxon>Arthropoda</taxon>
        <taxon>Chelicerata</taxon>
        <taxon>Arachnida</taxon>
        <taxon>Araneae</taxon>
        <taxon>Araneomorphae</taxon>
        <taxon>Entelegynae</taxon>
        <taxon>Araneoidea</taxon>
        <taxon>Linyphiidae</taxon>
        <taxon>Erigoninae</taxon>
        <taxon>Oedothorax</taxon>
    </lineage>
</organism>
<dbReference type="InterPro" id="IPR041292">
    <property type="entry name" value="Tudor_4"/>
</dbReference>
<evidence type="ECO:0000256" key="4">
    <source>
        <dbReference type="ARBA" id="ARBA00022491"/>
    </source>
</evidence>
<keyword evidence="7" id="KW-0949">S-adenosyl-L-methionine</keyword>
<name>A0AAV6USS7_9ARAC</name>
<dbReference type="InterPro" id="IPR001739">
    <property type="entry name" value="Methyl_CpG_DNA-bd"/>
</dbReference>
<feature type="domain" description="SET" evidence="16">
    <location>
        <begin position="778"/>
        <end position="1050"/>
    </location>
</feature>
<keyword evidence="12" id="KW-0805">Transcription regulation</keyword>
<dbReference type="Pfam" id="PF18359">
    <property type="entry name" value="Tudor_5"/>
    <property type="match status" value="1"/>
</dbReference>
<keyword evidence="5" id="KW-0489">Methyltransferase</keyword>
<evidence type="ECO:0000313" key="20">
    <source>
        <dbReference type="Proteomes" id="UP000827092"/>
    </source>
</evidence>
<keyword evidence="8" id="KW-0479">Metal-binding</keyword>
<dbReference type="GO" id="GO:0070828">
    <property type="term" value="P:heterochromatin organization"/>
    <property type="evidence" value="ECO:0007669"/>
    <property type="project" value="TreeGrafter"/>
</dbReference>
<dbReference type="PANTHER" id="PTHR46024">
    <property type="entry name" value="HISTONE-LYSINE N-METHYLTRANSFERASE EGGLESS"/>
    <property type="match status" value="1"/>
</dbReference>
<dbReference type="PROSITE" id="PS50280">
    <property type="entry name" value="SET"/>
    <property type="match status" value="1"/>
</dbReference>
<accession>A0AAV6USS7</accession>
<keyword evidence="3" id="KW-0158">Chromosome</keyword>